<dbReference type="RefSeq" id="WP_144324527.1">
    <property type="nucleotide sequence ID" value="NZ_PDXQ01000001.1"/>
</dbReference>
<accession>A0A8B5VYS8</accession>
<reference evidence="1 2" key="1">
    <citation type="submission" date="2017-10" db="EMBL/GenBank/DDBJ databases">
        <title>FDA dAtabase for Regulatory Grade micrObial Sequences (FDA-ARGOS): Supporting development and validation of Infectious Disease Dx tests.</title>
        <authorList>
            <person name="Campos J."/>
            <person name="Goldberg B."/>
            <person name="Tallon L.J."/>
            <person name="Sadzewicz L."/>
            <person name="Sengamalay N."/>
            <person name="Ott S."/>
            <person name="Godinez A."/>
            <person name="Nagaraj S."/>
            <person name="Vyas G."/>
            <person name="Aluvathingal J."/>
            <person name="Nadendla S."/>
            <person name="Geyer C."/>
            <person name="Nandy P."/>
            <person name="Hobson J."/>
            <person name="Sichtig H."/>
        </authorList>
    </citation>
    <scope>NUCLEOTIDE SEQUENCE [LARGE SCALE GENOMIC DNA]</scope>
    <source>
        <strain evidence="1 2">FDAARGOS_185</strain>
    </source>
</reference>
<comment type="caution">
    <text evidence="1">The sequence shown here is derived from an EMBL/GenBank/DDBJ whole genome shotgun (WGS) entry which is preliminary data.</text>
</comment>
<evidence type="ECO:0000313" key="2">
    <source>
        <dbReference type="Proteomes" id="UP000316316"/>
    </source>
</evidence>
<dbReference type="AlphaFoldDB" id="A0A8B5VYS8"/>
<name>A0A8B5VYS8_ENTAV</name>
<evidence type="ECO:0000313" key="1">
    <source>
        <dbReference type="EMBL" id="TRZ33255.1"/>
    </source>
</evidence>
<dbReference type="Proteomes" id="UP000316316">
    <property type="component" value="Unassembled WGS sequence"/>
</dbReference>
<gene>
    <name evidence="1" type="ORF">AUF17_03855</name>
</gene>
<proteinExistence type="predicted"/>
<sequence length="211" mass="24798">MDFYDEDAYREASFVANSIAKRTADFYGIEVKDVKNFHIKNFVEEDKLAIYVEHYFKPPLDRIMLGSTQMVEGVIVLAVNKLSMIERRYFSEMHETIHAYCDPIKENGGRAFSDLVTEEDYLAEDEFTEKRANCGAGILMANDEALIYAINKFRNFYRTANFFFMSKGAYRNRVRTFLVFERDCTPQYAYKLVHKYECGFGSDFYRIINVY</sequence>
<dbReference type="EMBL" id="PDXQ01000001">
    <property type="protein sequence ID" value="TRZ33255.1"/>
    <property type="molecule type" value="Genomic_DNA"/>
</dbReference>
<organism evidence="1 2">
    <name type="scientific">Enterococcus avium</name>
    <name type="common">Streptococcus avium</name>
    <dbReference type="NCBI Taxonomy" id="33945"/>
    <lineage>
        <taxon>Bacteria</taxon>
        <taxon>Bacillati</taxon>
        <taxon>Bacillota</taxon>
        <taxon>Bacilli</taxon>
        <taxon>Lactobacillales</taxon>
        <taxon>Enterococcaceae</taxon>
        <taxon>Enterococcus</taxon>
    </lineage>
</organism>
<protein>
    <submittedName>
        <fullName evidence="1">Toxin</fullName>
    </submittedName>
</protein>